<dbReference type="SMART" id="SM00866">
    <property type="entry name" value="UTRA"/>
    <property type="match status" value="1"/>
</dbReference>
<dbReference type="Pfam" id="PF00392">
    <property type="entry name" value="GntR"/>
    <property type="match status" value="1"/>
</dbReference>
<feature type="region of interest" description="Disordered" evidence="4">
    <location>
        <begin position="1"/>
        <end position="26"/>
    </location>
</feature>
<dbReference type="PROSITE" id="PS50949">
    <property type="entry name" value="HTH_GNTR"/>
    <property type="match status" value="1"/>
</dbReference>
<dbReference type="PANTHER" id="PTHR44846:SF1">
    <property type="entry name" value="MANNOSYL-D-GLYCERATE TRANSPORT_METABOLISM SYSTEM REPRESSOR MNGR-RELATED"/>
    <property type="match status" value="1"/>
</dbReference>
<dbReference type="PANTHER" id="PTHR44846">
    <property type="entry name" value="MANNOSYL-D-GLYCERATE TRANSPORT/METABOLISM SYSTEM REPRESSOR MNGR-RELATED"/>
    <property type="match status" value="1"/>
</dbReference>
<protein>
    <submittedName>
        <fullName evidence="6">GntR family phosphonate transport system transcriptional regulator</fullName>
    </submittedName>
</protein>
<organism evidence="6 7">
    <name type="scientific">Labrys wisconsinensis</name>
    <dbReference type="NCBI Taxonomy" id="425677"/>
    <lineage>
        <taxon>Bacteria</taxon>
        <taxon>Pseudomonadati</taxon>
        <taxon>Pseudomonadota</taxon>
        <taxon>Alphaproteobacteria</taxon>
        <taxon>Hyphomicrobiales</taxon>
        <taxon>Xanthobacteraceae</taxon>
        <taxon>Labrys</taxon>
    </lineage>
</organism>
<proteinExistence type="predicted"/>
<keyword evidence="1" id="KW-0805">Transcription regulation</keyword>
<name>A0ABU0JM79_9HYPH</name>
<dbReference type="InterPro" id="IPR012702">
    <property type="entry name" value="CP_lyase_PhnF"/>
</dbReference>
<dbReference type="InterPro" id="IPR036388">
    <property type="entry name" value="WH-like_DNA-bd_sf"/>
</dbReference>
<sequence>MKSSTPDVGSDAGEHEAPDGRDAPARPAWRAVEQHLRGAIERGDLAVGAQVPTEMELMERFGSSRYAVRRALTVLQSDGLVRIEQGRGTFVHDGFLVSYRLGDRPRFTNVLIENQITPGQEILRIDRVPAEAEIAQALGCEAGSDVVLMELLGYANGQVVKHDTNHFPLPRFEGFEPVLRGTGSVTEAFAAFGIADYRRRHTSIVGRLPTAAEARMLRQLPSQPVFECLRVDVDPADRPIVVGRTIFSCERVRLTLGE</sequence>
<evidence type="ECO:0000256" key="3">
    <source>
        <dbReference type="ARBA" id="ARBA00023163"/>
    </source>
</evidence>
<feature type="domain" description="HTH gntR-type" evidence="5">
    <location>
        <begin position="26"/>
        <end position="94"/>
    </location>
</feature>
<dbReference type="SUPFAM" id="SSF46785">
    <property type="entry name" value="Winged helix' DNA-binding domain"/>
    <property type="match status" value="1"/>
</dbReference>
<evidence type="ECO:0000313" key="7">
    <source>
        <dbReference type="Proteomes" id="UP001242480"/>
    </source>
</evidence>
<gene>
    <name evidence="6" type="ORF">QO011_007267</name>
</gene>
<evidence type="ECO:0000256" key="2">
    <source>
        <dbReference type="ARBA" id="ARBA00023125"/>
    </source>
</evidence>
<accession>A0ABU0JM79</accession>
<dbReference type="Pfam" id="PF07702">
    <property type="entry name" value="UTRA"/>
    <property type="match status" value="1"/>
</dbReference>
<dbReference type="Proteomes" id="UP001242480">
    <property type="component" value="Unassembled WGS sequence"/>
</dbReference>
<dbReference type="InterPro" id="IPR028978">
    <property type="entry name" value="Chorismate_lyase_/UTRA_dom_sf"/>
</dbReference>
<evidence type="ECO:0000256" key="4">
    <source>
        <dbReference type="SAM" id="MobiDB-lite"/>
    </source>
</evidence>
<reference evidence="6 7" key="1">
    <citation type="submission" date="2023-07" db="EMBL/GenBank/DDBJ databases">
        <title>Genomic Encyclopedia of Type Strains, Phase IV (KMG-IV): sequencing the most valuable type-strain genomes for metagenomic binning, comparative biology and taxonomic classification.</title>
        <authorList>
            <person name="Goeker M."/>
        </authorList>
    </citation>
    <scope>NUCLEOTIDE SEQUENCE [LARGE SCALE GENOMIC DNA]</scope>
    <source>
        <strain evidence="6 7">DSM 19619</strain>
    </source>
</reference>
<keyword evidence="7" id="KW-1185">Reference proteome</keyword>
<dbReference type="SMART" id="SM00345">
    <property type="entry name" value="HTH_GNTR"/>
    <property type="match status" value="1"/>
</dbReference>
<evidence type="ECO:0000313" key="6">
    <source>
        <dbReference type="EMBL" id="MDQ0474227.1"/>
    </source>
</evidence>
<dbReference type="PRINTS" id="PR00035">
    <property type="entry name" value="HTHGNTR"/>
</dbReference>
<dbReference type="CDD" id="cd07377">
    <property type="entry name" value="WHTH_GntR"/>
    <property type="match status" value="1"/>
</dbReference>
<keyword evidence="3" id="KW-0804">Transcription</keyword>
<dbReference type="InterPro" id="IPR036390">
    <property type="entry name" value="WH_DNA-bd_sf"/>
</dbReference>
<dbReference type="InterPro" id="IPR011663">
    <property type="entry name" value="UTRA"/>
</dbReference>
<dbReference type="RefSeq" id="WP_307283494.1">
    <property type="nucleotide sequence ID" value="NZ_JAUSVX010000021.1"/>
</dbReference>
<evidence type="ECO:0000256" key="1">
    <source>
        <dbReference type="ARBA" id="ARBA00023015"/>
    </source>
</evidence>
<dbReference type="InterPro" id="IPR000524">
    <property type="entry name" value="Tscrpt_reg_HTH_GntR"/>
</dbReference>
<evidence type="ECO:0000259" key="5">
    <source>
        <dbReference type="PROSITE" id="PS50949"/>
    </source>
</evidence>
<dbReference type="Gene3D" id="1.10.10.10">
    <property type="entry name" value="Winged helix-like DNA-binding domain superfamily/Winged helix DNA-binding domain"/>
    <property type="match status" value="1"/>
</dbReference>
<keyword evidence="2" id="KW-0238">DNA-binding</keyword>
<comment type="caution">
    <text evidence="6">The sequence shown here is derived from an EMBL/GenBank/DDBJ whole genome shotgun (WGS) entry which is preliminary data.</text>
</comment>
<dbReference type="InterPro" id="IPR050679">
    <property type="entry name" value="Bact_HTH_transcr_reg"/>
</dbReference>
<feature type="compositionally biased region" description="Basic and acidic residues" evidence="4">
    <location>
        <begin position="12"/>
        <end position="24"/>
    </location>
</feature>
<dbReference type="NCBIfam" id="TIGR02325">
    <property type="entry name" value="C_P_lyase_phnF"/>
    <property type="match status" value="1"/>
</dbReference>
<dbReference type="EMBL" id="JAUSVX010000021">
    <property type="protein sequence ID" value="MDQ0474227.1"/>
    <property type="molecule type" value="Genomic_DNA"/>
</dbReference>
<dbReference type="SUPFAM" id="SSF64288">
    <property type="entry name" value="Chorismate lyase-like"/>
    <property type="match status" value="1"/>
</dbReference>
<dbReference type="Gene3D" id="3.40.1410.10">
    <property type="entry name" value="Chorismate lyase-like"/>
    <property type="match status" value="1"/>
</dbReference>